<gene>
    <name evidence="1" type="ORF">E0946_02685</name>
</gene>
<proteinExistence type="predicted"/>
<reference evidence="1" key="1">
    <citation type="submission" date="2019-03" db="EMBL/GenBank/DDBJ databases">
        <title>Candidatus Syntrophosphaera thermopropionivorans: a novel player in syntrophic propionate oxidation during anaerobic digestion.</title>
        <authorList>
            <person name="Dyksma S."/>
        </authorList>
    </citation>
    <scope>NUCLEOTIDE SEQUENCE</scope>
    <source>
        <strain evidence="1">W5</strain>
    </source>
</reference>
<dbReference type="EMBL" id="SMOG01000004">
    <property type="protein sequence ID" value="TDF73685.1"/>
    <property type="molecule type" value="Genomic_DNA"/>
</dbReference>
<name>A0AC61QK19_9BACT</name>
<dbReference type="Proteomes" id="UP000294588">
    <property type="component" value="Unassembled WGS sequence"/>
</dbReference>
<keyword evidence="2" id="KW-1185">Reference proteome</keyword>
<sequence>MKKLILVMTIVLLCSMAFAWDLIRQTAFPTNFYCLEKIGNTYWAGGYVGAVAKSTDNGLTWRFVETPAYNASANNYKDVWDIDFINDMQGILVGDDGLVALTNDGGASWTWPQSAQNIIGTSRMYGAVYFPDGRIWICGYDGKIGYSPDFGVTWSLQAQGVTTVACYGISMNESGVGFVALNKGTPSQSKILRTTNFGQTWNLINLTVTDNPSFNKVRQFGNKVVLCGDKGCISYSNDNGVNWTHYYGAGGTGTSMRDVVMEGNVGYAVGRNATIIKTTDGWATWQLLNHNATVYIEGIKFRNDGSLLACGWQGTLMLSTDEGITWEDLVPNAIDLWQADVLDANNWYIVGDKGTILRTMDGGHTLIKKNISGSTSLFYTCYFKNVNEGWVTGKTSGNIYHTVNGGDNWSVFTIPGVSSAKAFYKIFFVNDQVGYIVGLGGKVTKTTDGGETWFTVGDNISTSANLYCTYWKNELNGYAGSGGGVLYITNDGGVTWSSITVGANANIRDIYFRDANNGVLVKDGGEIYYTTTGGNTAASWLAATEQAVGHMMSVTCDHNGVFWAAGYSSNPSQQGNSWALLKSFDNGATWQEEGFPPLTFNPTQLTNISTGGGKLVVVGKNNVILAQLEVPEHVTLISPPDNSVGLDPNNVILTWAPSPYGSVAAYYGVYIAPDPETLFDYYYFETTETSFNLSAAPGVNLGYGNTWYWAVLPVNEIMDTPDPNSDNFMIWRFTTQAQETLEPPSLRIEKVNNQIKLSWDAVQGATSYKIFGASDPYGNYTLITSTTSLNYIITNPGNMQFFKVIATNE</sequence>
<comment type="caution">
    <text evidence="1">The sequence shown here is derived from an EMBL/GenBank/DDBJ whole genome shotgun (WGS) entry which is preliminary data.</text>
</comment>
<protein>
    <submittedName>
        <fullName evidence="1">Uncharacterized protein</fullName>
    </submittedName>
</protein>
<evidence type="ECO:0000313" key="2">
    <source>
        <dbReference type="Proteomes" id="UP000294588"/>
    </source>
</evidence>
<evidence type="ECO:0000313" key="1">
    <source>
        <dbReference type="EMBL" id="TDF73685.1"/>
    </source>
</evidence>
<organism evidence="1 2">
    <name type="scientific">Candidatus Syntrophosphaera thermopropionivorans</name>
    <dbReference type="NCBI Taxonomy" id="2593015"/>
    <lineage>
        <taxon>Bacteria</taxon>
        <taxon>Pseudomonadati</taxon>
        <taxon>Candidatus Cloacimonadota</taxon>
        <taxon>Candidatus Cloacimonadia</taxon>
        <taxon>Candidatus Cloacimonadales</taxon>
        <taxon>Candidatus Cloacimonadaceae</taxon>
        <taxon>Candidatus Syntrophosphaera</taxon>
    </lineage>
</organism>
<accession>A0AC61QK19</accession>